<feature type="compositionally biased region" description="Basic and acidic residues" evidence="6">
    <location>
        <begin position="282"/>
        <end position="304"/>
    </location>
</feature>
<dbReference type="InterPro" id="IPR005706">
    <property type="entry name" value="Ribosomal_uS2_bac/mit/plastid"/>
</dbReference>
<dbReference type="Gene3D" id="3.40.50.10490">
    <property type="entry name" value="Glucose-6-phosphate isomerase like protein, domain 1"/>
    <property type="match status" value="1"/>
</dbReference>
<dbReference type="GO" id="GO:0005840">
    <property type="term" value="C:ribosome"/>
    <property type="evidence" value="ECO:0007669"/>
    <property type="project" value="UniProtKB-KW"/>
</dbReference>
<dbReference type="Pfam" id="PF00318">
    <property type="entry name" value="Ribosomal_S2"/>
    <property type="match status" value="1"/>
</dbReference>
<dbReference type="PANTHER" id="PTHR12534:SF0">
    <property type="entry name" value="SMALL RIBOSOMAL SUBUNIT PROTEIN US2M"/>
    <property type="match status" value="1"/>
</dbReference>
<reference evidence="7" key="1">
    <citation type="submission" date="2022-10" db="EMBL/GenBank/DDBJ databases">
        <title>Host association and intracellularity evolved multiple times independently in the Rickettsiales.</title>
        <authorList>
            <person name="Castelli M."/>
            <person name="Nardi T."/>
            <person name="Gammuto L."/>
            <person name="Bellinzona G."/>
            <person name="Sabaneyeva E."/>
            <person name="Potekhin A."/>
            <person name="Serra V."/>
            <person name="Petroni G."/>
            <person name="Sassera D."/>
        </authorList>
    </citation>
    <scope>NUCLEOTIDE SEQUENCE [LARGE SCALE GENOMIC DNA]</scope>
    <source>
        <strain evidence="7">US_Bl 11III1</strain>
    </source>
</reference>
<name>A0ABZ0UQY7_9RICK</name>
<feature type="compositionally biased region" description="Basic and acidic residues" evidence="6">
    <location>
        <begin position="244"/>
        <end position="266"/>
    </location>
</feature>
<gene>
    <name evidence="5" type="primary">rpsB</name>
    <name evidence="7" type="ORF">Fokcrypt_00509</name>
</gene>
<dbReference type="Gene3D" id="1.10.287.610">
    <property type="entry name" value="Helix hairpin bin"/>
    <property type="match status" value="1"/>
</dbReference>
<evidence type="ECO:0000256" key="2">
    <source>
        <dbReference type="ARBA" id="ARBA00022980"/>
    </source>
</evidence>
<evidence type="ECO:0000256" key="5">
    <source>
        <dbReference type="HAMAP-Rule" id="MF_00291"/>
    </source>
</evidence>
<accession>A0ABZ0UQY7</accession>
<dbReference type="CDD" id="cd01425">
    <property type="entry name" value="RPS2"/>
    <property type="match status" value="1"/>
</dbReference>
<protein>
    <recommendedName>
        <fullName evidence="4 5">Small ribosomal subunit protein uS2</fullName>
    </recommendedName>
</protein>
<sequence>MSIENQNDAKAFYGRLFTVKSLLESNVQYGHSPRRWNPKMEKYIYGIQGGMHIINLKLTAIHLEKALRVLRDCASKGGKILFASTKKQASGIVSKYAAECNQFYMEGRWPGGVLTNWKTFSTSISKLDKYDKMLEVGEGGSLTKKERLILKREYENLLKLLAGIRHMNGIPSMLFVIGNIETRTAIQEAKKMKIPIISVVDTNANPEEIENIIPGNDDSRTAIELYCRLAKEAILEGLANPTADNRKNDYSKKESFSVDKSRNEKVKKLRSSVADPSKNLKPIKEVSDDKQPKVIKIDNVDDKN</sequence>
<evidence type="ECO:0000256" key="4">
    <source>
        <dbReference type="ARBA" id="ARBA00035256"/>
    </source>
</evidence>
<dbReference type="HAMAP" id="MF_00291_B">
    <property type="entry name" value="Ribosomal_uS2_B"/>
    <property type="match status" value="1"/>
</dbReference>
<comment type="similarity">
    <text evidence="1 5">Belongs to the universal ribosomal protein uS2 family.</text>
</comment>
<evidence type="ECO:0000256" key="1">
    <source>
        <dbReference type="ARBA" id="ARBA00006242"/>
    </source>
</evidence>
<proteinExistence type="inferred from homology"/>
<dbReference type="PANTHER" id="PTHR12534">
    <property type="entry name" value="30S RIBOSOMAL PROTEIN S2 PROKARYOTIC AND ORGANELLAR"/>
    <property type="match status" value="1"/>
</dbReference>
<dbReference type="InterPro" id="IPR023591">
    <property type="entry name" value="Ribosomal_uS2_flav_dom_sf"/>
</dbReference>
<organism evidence="7 8">
    <name type="scientific">Candidatus Fokinia crypta</name>
    <dbReference type="NCBI Taxonomy" id="1920990"/>
    <lineage>
        <taxon>Bacteria</taxon>
        <taxon>Pseudomonadati</taxon>
        <taxon>Pseudomonadota</taxon>
        <taxon>Alphaproteobacteria</taxon>
        <taxon>Rickettsiales</taxon>
        <taxon>Candidatus Midichloriaceae</taxon>
        <taxon>Candidatus Fokinia</taxon>
    </lineage>
</organism>
<keyword evidence="3 5" id="KW-0687">Ribonucleoprotein</keyword>
<keyword evidence="8" id="KW-1185">Reference proteome</keyword>
<keyword evidence="2 5" id="KW-0689">Ribosomal protein</keyword>
<dbReference type="EMBL" id="CP110343">
    <property type="protein sequence ID" value="WPX97982.1"/>
    <property type="molecule type" value="Genomic_DNA"/>
</dbReference>
<dbReference type="NCBIfam" id="TIGR01011">
    <property type="entry name" value="rpsB_bact"/>
    <property type="match status" value="1"/>
</dbReference>
<dbReference type="InterPro" id="IPR001865">
    <property type="entry name" value="Ribosomal_uS2"/>
</dbReference>
<evidence type="ECO:0000313" key="7">
    <source>
        <dbReference type="EMBL" id="WPX97982.1"/>
    </source>
</evidence>
<feature type="region of interest" description="Disordered" evidence="6">
    <location>
        <begin position="241"/>
        <end position="304"/>
    </location>
</feature>
<evidence type="ECO:0000256" key="3">
    <source>
        <dbReference type="ARBA" id="ARBA00023274"/>
    </source>
</evidence>
<evidence type="ECO:0000256" key="6">
    <source>
        <dbReference type="SAM" id="MobiDB-lite"/>
    </source>
</evidence>
<evidence type="ECO:0000313" key="8">
    <source>
        <dbReference type="Proteomes" id="UP001325140"/>
    </source>
</evidence>
<dbReference type="PRINTS" id="PR00395">
    <property type="entry name" value="RIBOSOMALS2"/>
</dbReference>
<dbReference type="SUPFAM" id="SSF52313">
    <property type="entry name" value="Ribosomal protein S2"/>
    <property type="match status" value="1"/>
</dbReference>
<dbReference type="Proteomes" id="UP001325140">
    <property type="component" value="Chromosome"/>
</dbReference>
<dbReference type="RefSeq" id="WP_323721960.1">
    <property type="nucleotide sequence ID" value="NZ_CP110343.1"/>
</dbReference>